<gene>
    <name evidence="2" type="ORF">P8X34_08660</name>
</gene>
<protein>
    <submittedName>
        <fullName evidence="2">Uncharacterized protein</fullName>
    </submittedName>
</protein>
<organism evidence="2 3">
    <name type="scientific">Pyrococcus kukulkanii</name>
    <dbReference type="NCBI Taxonomy" id="1609559"/>
    <lineage>
        <taxon>Archaea</taxon>
        <taxon>Methanobacteriati</taxon>
        <taxon>Methanobacteriota</taxon>
        <taxon>Thermococci</taxon>
        <taxon>Thermococcales</taxon>
        <taxon>Thermococcaceae</taxon>
        <taxon>Pyrococcus</taxon>
    </lineage>
</organism>
<dbReference type="Proteomes" id="UP001571980">
    <property type="component" value="Unassembled WGS sequence"/>
</dbReference>
<keyword evidence="3" id="KW-1185">Reference proteome</keyword>
<accession>A0ABV4T4Z8</accession>
<comment type="caution">
    <text evidence="2">The sequence shown here is derived from an EMBL/GenBank/DDBJ whole genome shotgun (WGS) entry which is preliminary data.</text>
</comment>
<evidence type="ECO:0000313" key="3">
    <source>
        <dbReference type="Proteomes" id="UP001571980"/>
    </source>
</evidence>
<reference evidence="2 3" key="1">
    <citation type="submission" date="2023-03" db="EMBL/GenBank/DDBJ databases">
        <title>Speciation in Pyrococcus: adaptation to high temperature as a mechanism.</title>
        <authorList>
            <person name="Gu J."/>
        </authorList>
    </citation>
    <scope>NUCLEOTIDE SEQUENCE [LARGE SCALE GENOMIC DNA]</scope>
    <source>
        <strain evidence="2 3">LMOA34</strain>
    </source>
</reference>
<sequence>MHYLKAQAEVMKILEEELAEVMDEIEELVQILNENELKNSIRTDIRRQIGLLSLLRKSILEMASDLEIPDEDFERYMTLDQGIALLIKLYEKMLEACSVSGY</sequence>
<feature type="coiled-coil region" evidence="1">
    <location>
        <begin position="4"/>
        <end position="38"/>
    </location>
</feature>
<dbReference type="RefSeq" id="WP_372823977.1">
    <property type="nucleotide sequence ID" value="NZ_CP122538.1"/>
</dbReference>
<keyword evidence="1" id="KW-0175">Coiled coil</keyword>
<evidence type="ECO:0000313" key="2">
    <source>
        <dbReference type="EMBL" id="MFA4804795.1"/>
    </source>
</evidence>
<dbReference type="EMBL" id="JARRIG010000005">
    <property type="protein sequence ID" value="MFA4804795.1"/>
    <property type="molecule type" value="Genomic_DNA"/>
</dbReference>
<proteinExistence type="predicted"/>
<name>A0ABV4T4Z8_9EURY</name>
<evidence type="ECO:0000256" key="1">
    <source>
        <dbReference type="SAM" id="Coils"/>
    </source>
</evidence>